<evidence type="ECO:0000256" key="4">
    <source>
        <dbReference type="ARBA" id="ARBA00023242"/>
    </source>
</evidence>
<dbReference type="PANTHER" id="PTHR28605">
    <property type="entry name" value="CTF8, CHROMOSOME TRANSMISSION FIDELITY FACTOR 8 HOMOLOG (S. CEREVISIAE)"/>
    <property type="match status" value="1"/>
</dbReference>
<dbReference type="Proteomes" id="UP001145021">
    <property type="component" value="Unassembled WGS sequence"/>
</dbReference>
<keyword evidence="5" id="KW-0131">Cell cycle</keyword>
<keyword evidence="8" id="KW-1185">Reference proteome</keyword>
<dbReference type="GO" id="GO:0003677">
    <property type="term" value="F:DNA binding"/>
    <property type="evidence" value="ECO:0007669"/>
    <property type="project" value="UniProtKB-KW"/>
</dbReference>
<dbReference type="Pfam" id="PF09696">
    <property type="entry name" value="Ctf8"/>
    <property type="match status" value="1"/>
</dbReference>
<name>A0A9W8CIA3_9FUNG</name>
<keyword evidence="4" id="KW-0539">Nucleus</keyword>
<dbReference type="SUPFAM" id="SSF52047">
    <property type="entry name" value="RNI-like"/>
    <property type="match status" value="1"/>
</dbReference>
<accession>A0A9W8CIA3</accession>
<dbReference type="PANTHER" id="PTHR28605:SF1">
    <property type="entry name" value="CHROMOSOME TRANSMISSION FIDELITY FACTOR 8"/>
    <property type="match status" value="1"/>
</dbReference>
<organism evidence="7 8">
    <name type="scientific">Coemansia asiatica</name>
    <dbReference type="NCBI Taxonomy" id="1052880"/>
    <lineage>
        <taxon>Eukaryota</taxon>
        <taxon>Fungi</taxon>
        <taxon>Fungi incertae sedis</taxon>
        <taxon>Zoopagomycota</taxon>
        <taxon>Kickxellomycotina</taxon>
        <taxon>Kickxellomycetes</taxon>
        <taxon>Kickxellales</taxon>
        <taxon>Kickxellaceae</taxon>
        <taxon>Coemansia</taxon>
    </lineage>
</organism>
<proteinExistence type="inferred from homology"/>
<dbReference type="GO" id="GO:0006260">
    <property type="term" value="P:DNA replication"/>
    <property type="evidence" value="ECO:0007669"/>
    <property type="project" value="UniProtKB-KW"/>
</dbReference>
<dbReference type="AlphaFoldDB" id="A0A9W8CIA3"/>
<evidence type="ECO:0000313" key="7">
    <source>
        <dbReference type="EMBL" id="KAJ1645041.1"/>
    </source>
</evidence>
<evidence type="ECO:0000256" key="2">
    <source>
        <dbReference type="ARBA" id="ARBA00022705"/>
    </source>
</evidence>
<dbReference type="InterPro" id="IPR032675">
    <property type="entry name" value="LRR_dom_sf"/>
</dbReference>
<dbReference type="EMBL" id="JANBOH010000127">
    <property type="protein sequence ID" value="KAJ1645041.1"/>
    <property type="molecule type" value="Genomic_DNA"/>
</dbReference>
<protein>
    <submittedName>
        <fullName evidence="7">Chromosome transmission fidelity protein 8</fullName>
    </submittedName>
</protein>
<evidence type="ECO:0000256" key="5">
    <source>
        <dbReference type="ARBA" id="ARBA00023306"/>
    </source>
</evidence>
<dbReference type="Gene3D" id="3.80.10.10">
    <property type="entry name" value="Ribonuclease Inhibitor"/>
    <property type="match status" value="1"/>
</dbReference>
<comment type="subcellular location">
    <subcellularLocation>
        <location evidence="1">Nucleus</location>
    </subcellularLocation>
</comment>
<gene>
    <name evidence="7" type="primary">CHTF8</name>
    <name evidence="7" type="ORF">LPJ64_003339</name>
</gene>
<dbReference type="GO" id="GO:0031390">
    <property type="term" value="C:Ctf18 RFC-like complex"/>
    <property type="evidence" value="ECO:0007669"/>
    <property type="project" value="InterPro"/>
</dbReference>
<evidence type="ECO:0000256" key="1">
    <source>
        <dbReference type="ARBA" id="ARBA00004123"/>
    </source>
</evidence>
<reference evidence="7" key="1">
    <citation type="submission" date="2022-07" db="EMBL/GenBank/DDBJ databases">
        <title>Phylogenomic reconstructions and comparative analyses of Kickxellomycotina fungi.</title>
        <authorList>
            <person name="Reynolds N.K."/>
            <person name="Stajich J.E."/>
            <person name="Barry K."/>
            <person name="Grigoriev I.V."/>
            <person name="Crous P."/>
            <person name="Smith M.E."/>
        </authorList>
    </citation>
    <scope>NUCLEOTIDE SEQUENCE</scope>
    <source>
        <strain evidence="7">NBRC 105413</strain>
    </source>
</reference>
<comment type="similarity">
    <text evidence="6">Belongs to the CTF8 family.</text>
</comment>
<dbReference type="GO" id="GO:0007064">
    <property type="term" value="P:mitotic sister chromatid cohesion"/>
    <property type="evidence" value="ECO:0007669"/>
    <property type="project" value="InterPro"/>
</dbReference>
<evidence type="ECO:0000256" key="3">
    <source>
        <dbReference type="ARBA" id="ARBA00023125"/>
    </source>
</evidence>
<keyword evidence="3" id="KW-0238">DNA-binding</keyword>
<evidence type="ECO:0000313" key="8">
    <source>
        <dbReference type="Proteomes" id="UP001145021"/>
    </source>
</evidence>
<sequence length="381" mass="43233">MCNSDNSNAPILDTQEDADNAQKQMLKFIRGLRTMLPNVKNIRLDWDCDESVEPSDFLTTIVSKMISGIIDGVKNVAYLDSENLIENISFDPDVFSGLTSFHYYFNGADKRGLDIILRNCDTLQNLTVEEMPAKFIDPMLYRENGDSIVFGCLKSLYLSYPTGTISSDTQDYKCHFPALQKLNIHGSDPIISNAVFNGTEQLEYLGLWNTYDTVDNINDQQMFKHCQLRNLKHLMLSYNCKASQVSLNNEPNKINQYSKFIGNLIKQPDFYDKAVQREYCLIETQGSLETDKPGGLRGQQRFAEIERQADGKVLMKIGVHRVSGTIVPLKKPLAVMVKQSNPDNCDAATKYSIQALIKEKFIFKLRPVVDLQQEILRLPSI</sequence>
<keyword evidence="2" id="KW-0235">DNA replication</keyword>
<evidence type="ECO:0000256" key="6">
    <source>
        <dbReference type="ARBA" id="ARBA00038447"/>
    </source>
</evidence>
<comment type="caution">
    <text evidence="7">The sequence shown here is derived from an EMBL/GenBank/DDBJ whole genome shotgun (WGS) entry which is preliminary data.</text>
</comment>
<dbReference type="InterPro" id="IPR018607">
    <property type="entry name" value="Ctf8"/>
</dbReference>